<evidence type="ECO:0000313" key="2">
    <source>
        <dbReference type="EMBL" id="ODQ74615.1"/>
    </source>
</evidence>
<dbReference type="PANTHER" id="PTHR34065">
    <property type="entry name" value="CELL DIVISION CONTROL PROTEIN 14"/>
    <property type="match status" value="1"/>
</dbReference>
<dbReference type="EMBL" id="KV454292">
    <property type="protein sequence ID" value="ODQ74615.1"/>
    <property type="molecule type" value="Genomic_DNA"/>
</dbReference>
<evidence type="ECO:0000256" key="1">
    <source>
        <dbReference type="SAM" id="MobiDB-lite"/>
    </source>
</evidence>
<dbReference type="AlphaFoldDB" id="A0A1E3QA91"/>
<name>A0A1E3QA91_LIPST</name>
<evidence type="ECO:0008006" key="4">
    <source>
        <dbReference type="Google" id="ProtNLM"/>
    </source>
</evidence>
<proteinExistence type="predicted"/>
<keyword evidence="3" id="KW-1185">Reference proteome</keyword>
<organism evidence="2 3">
    <name type="scientific">Lipomyces starkeyi NRRL Y-11557</name>
    <dbReference type="NCBI Taxonomy" id="675824"/>
    <lineage>
        <taxon>Eukaryota</taxon>
        <taxon>Fungi</taxon>
        <taxon>Dikarya</taxon>
        <taxon>Ascomycota</taxon>
        <taxon>Saccharomycotina</taxon>
        <taxon>Lipomycetes</taxon>
        <taxon>Lipomycetales</taxon>
        <taxon>Lipomycetaceae</taxon>
        <taxon>Lipomyces</taxon>
    </lineage>
</organism>
<sequence length="286" mass="31828">MEFLLSSAFDQISSYDPASVRRGLRHIEGLLAHLCRPYTSASTSPLPSKSDRPSPGGIDTRVADDPAYREFLRLQEGFEWNRAVALRLVACLERLLGQESNDLTTLLILSTLDLLQGVLLVHPPSRRVFAREVNMTILLDLLEPQSSPAAIQGATVNTLVCALVEEWPNVRTFEALDGLESICTLFKRKDTDKEVKLRILEFLFFYLIPEPQATQSSSSSTSHHHAKTKNASPSEDGWSGSSNASGYGHVVRTTQEKQRMLGKYLSNVESLVNELRQSQPFGNLMI</sequence>
<accession>A0A1E3QA91</accession>
<dbReference type="InterPro" id="IPR012535">
    <property type="entry name" value="Cell_div_Cdc14"/>
</dbReference>
<gene>
    <name evidence="2" type="ORF">LIPSTDRAFT_62625</name>
</gene>
<protein>
    <recommendedName>
        <fullName evidence="4">Cell division control protein 14</fullName>
    </recommendedName>
</protein>
<reference evidence="2 3" key="1">
    <citation type="journal article" date="2016" name="Proc. Natl. Acad. Sci. U.S.A.">
        <title>Comparative genomics of biotechnologically important yeasts.</title>
        <authorList>
            <person name="Riley R."/>
            <person name="Haridas S."/>
            <person name="Wolfe K.H."/>
            <person name="Lopes M.R."/>
            <person name="Hittinger C.T."/>
            <person name="Goeker M."/>
            <person name="Salamov A.A."/>
            <person name="Wisecaver J.H."/>
            <person name="Long T.M."/>
            <person name="Calvey C.H."/>
            <person name="Aerts A.L."/>
            <person name="Barry K.W."/>
            <person name="Choi C."/>
            <person name="Clum A."/>
            <person name="Coughlan A.Y."/>
            <person name="Deshpande S."/>
            <person name="Douglass A.P."/>
            <person name="Hanson S.J."/>
            <person name="Klenk H.-P."/>
            <person name="LaButti K.M."/>
            <person name="Lapidus A."/>
            <person name="Lindquist E.A."/>
            <person name="Lipzen A.M."/>
            <person name="Meier-Kolthoff J.P."/>
            <person name="Ohm R.A."/>
            <person name="Otillar R.P."/>
            <person name="Pangilinan J.L."/>
            <person name="Peng Y."/>
            <person name="Rokas A."/>
            <person name="Rosa C.A."/>
            <person name="Scheuner C."/>
            <person name="Sibirny A.A."/>
            <person name="Slot J.C."/>
            <person name="Stielow J.B."/>
            <person name="Sun H."/>
            <person name="Kurtzman C.P."/>
            <person name="Blackwell M."/>
            <person name="Grigoriev I.V."/>
            <person name="Jeffries T.W."/>
        </authorList>
    </citation>
    <scope>NUCLEOTIDE SEQUENCE [LARGE SCALE GENOMIC DNA]</scope>
    <source>
        <strain evidence="2 3">NRRL Y-11557</strain>
    </source>
</reference>
<feature type="region of interest" description="Disordered" evidence="1">
    <location>
        <begin position="40"/>
        <end position="60"/>
    </location>
</feature>
<feature type="region of interest" description="Disordered" evidence="1">
    <location>
        <begin position="213"/>
        <end position="247"/>
    </location>
</feature>
<dbReference type="OrthoDB" id="5357220at2759"/>
<evidence type="ECO:0000313" key="3">
    <source>
        <dbReference type="Proteomes" id="UP000094385"/>
    </source>
</evidence>
<dbReference type="PANTHER" id="PTHR34065:SF1">
    <property type="entry name" value="CELL DIVISION CONTROL PROTEIN 14"/>
    <property type="match status" value="1"/>
</dbReference>
<dbReference type="Pfam" id="PF08045">
    <property type="entry name" value="CDC14"/>
    <property type="match status" value="1"/>
</dbReference>
<dbReference type="STRING" id="675824.A0A1E3QA91"/>
<dbReference type="Proteomes" id="UP000094385">
    <property type="component" value="Unassembled WGS sequence"/>
</dbReference>